<name>V5BKE6_9GAMM</name>
<dbReference type="OrthoDB" id="5570493at2"/>
<protein>
    <submittedName>
        <fullName evidence="1">Uncharacterized protein</fullName>
    </submittedName>
</protein>
<gene>
    <name evidence="1" type="ORF">MGMO_184c00030</name>
</gene>
<comment type="caution">
    <text evidence="1">The sequence shown here is derived from an EMBL/GenBank/DDBJ whole genome shotgun (WGS) entry which is preliminary data.</text>
</comment>
<dbReference type="AlphaFoldDB" id="V5BKE6"/>
<keyword evidence="2" id="KW-1185">Reference proteome</keyword>
<proteinExistence type="predicted"/>
<evidence type="ECO:0000313" key="2">
    <source>
        <dbReference type="Proteomes" id="UP000017842"/>
    </source>
</evidence>
<organism evidence="1 2">
    <name type="scientific">Methyloglobulus morosus KoM1</name>
    <dbReference type="NCBI Taxonomy" id="1116472"/>
    <lineage>
        <taxon>Bacteria</taxon>
        <taxon>Pseudomonadati</taxon>
        <taxon>Pseudomonadota</taxon>
        <taxon>Gammaproteobacteria</taxon>
        <taxon>Methylococcales</taxon>
        <taxon>Methylococcaceae</taxon>
        <taxon>Methyloglobulus</taxon>
    </lineage>
</organism>
<sequence>MAKEIDLQKVFSILDGKAAEIERFDDNMIMETVGVAMALDALRESLDKVETHLNIREFEKASYVGYQEVAHNFVYVQRTLAGLQTVAHQKEAFICNIAHEASVAYEDVAPCVEQKMQSSVKKSAP</sequence>
<evidence type="ECO:0000313" key="1">
    <source>
        <dbReference type="EMBL" id="ESS66582.1"/>
    </source>
</evidence>
<accession>V5BKE6</accession>
<reference evidence="1 2" key="1">
    <citation type="journal article" date="2013" name="Genome Announc.">
        <title>Draft Genome Sequence of the Methanotrophic Gammaproteobacterium Methyloglobulus morosus DSM 22980 Strain KoM1.</title>
        <authorList>
            <person name="Poehlein A."/>
            <person name="Deutzmann J.S."/>
            <person name="Daniel R."/>
            <person name="Simeonova D.D."/>
        </authorList>
    </citation>
    <scope>NUCLEOTIDE SEQUENCE [LARGE SCALE GENOMIC DNA]</scope>
    <source>
        <strain evidence="1 2">KoM1</strain>
    </source>
</reference>
<dbReference type="Proteomes" id="UP000017842">
    <property type="component" value="Unassembled WGS sequence"/>
</dbReference>
<dbReference type="RefSeq" id="WP_023496570.1">
    <property type="nucleotide sequence ID" value="NZ_AYLO01000166.1"/>
</dbReference>
<dbReference type="EMBL" id="AYLO01000166">
    <property type="protein sequence ID" value="ESS66582.1"/>
    <property type="molecule type" value="Genomic_DNA"/>
</dbReference>
<dbReference type="STRING" id="1116472.MGMO_184c00030"/>
<dbReference type="eggNOG" id="ENOG502ZFVV">
    <property type="taxonomic scope" value="Bacteria"/>
</dbReference>